<evidence type="ECO:0000313" key="1">
    <source>
        <dbReference type="EMBL" id="GBN07886.1"/>
    </source>
</evidence>
<name>A0A4Y2L2N9_ARAVE</name>
<comment type="caution">
    <text evidence="1">The sequence shown here is derived from an EMBL/GenBank/DDBJ whole genome shotgun (WGS) entry which is preliminary data.</text>
</comment>
<proteinExistence type="predicted"/>
<organism evidence="1 2">
    <name type="scientific">Araneus ventricosus</name>
    <name type="common">Orbweaver spider</name>
    <name type="synonym">Epeira ventricosa</name>
    <dbReference type="NCBI Taxonomy" id="182803"/>
    <lineage>
        <taxon>Eukaryota</taxon>
        <taxon>Metazoa</taxon>
        <taxon>Ecdysozoa</taxon>
        <taxon>Arthropoda</taxon>
        <taxon>Chelicerata</taxon>
        <taxon>Arachnida</taxon>
        <taxon>Araneae</taxon>
        <taxon>Araneomorphae</taxon>
        <taxon>Entelegynae</taxon>
        <taxon>Araneoidea</taxon>
        <taxon>Araneidae</taxon>
        <taxon>Araneus</taxon>
    </lineage>
</organism>
<protein>
    <submittedName>
        <fullName evidence="1">Uncharacterized protein</fullName>
    </submittedName>
</protein>
<accession>A0A4Y2L2N9</accession>
<dbReference type="AlphaFoldDB" id="A0A4Y2L2N9"/>
<reference evidence="1 2" key="1">
    <citation type="journal article" date="2019" name="Sci. Rep.">
        <title>Orb-weaving spider Araneus ventricosus genome elucidates the spidroin gene catalogue.</title>
        <authorList>
            <person name="Kono N."/>
            <person name="Nakamura H."/>
            <person name="Ohtoshi R."/>
            <person name="Moran D.A.P."/>
            <person name="Shinohara A."/>
            <person name="Yoshida Y."/>
            <person name="Fujiwara M."/>
            <person name="Mori M."/>
            <person name="Tomita M."/>
            <person name="Arakawa K."/>
        </authorList>
    </citation>
    <scope>NUCLEOTIDE SEQUENCE [LARGE SCALE GENOMIC DNA]</scope>
</reference>
<gene>
    <name evidence="1" type="ORF">AVEN_61985_1</name>
</gene>
<evidence type="ECO:0000313" key="2">
    <source>
        <dbReference type="Proteomes" id="UP000499080"/>
    </source>
</evidence>
<keyword evidence="2" id="KW-1185">Reference proteome</keyword>
<sequence length="131" mass="14518">MLRTAGNDVGIAADGMREGKKTGLEVSQYYTRSPLGVSRDHISGTSRRPHHDLQLTPVPAVPHPGAHLGLLQQRKVECSVAAFFGTKFSQIGMKYILYNSVNPPEMRKWASLSRKQNKSSDAIFPETIRIN</sequence>
<dbReference type="Proteomes" id="UP000499080">
    <property type="component" value="Unassembled WGS sequence"/>
</dbReference>
<dbReference type="EMBL" id="BGPR01005203">
    <property type="protein sequence ID" value="GBN07886.1"/>
    <property type="molecule type" value="Genomic_DNA"/>
</dbReference>